<dbReference type="SUPFAM" id="SSF56349">
    <property type="entry name" value="DNA breaking-rejoining enzymes"/>
    <property type="match status" value="1"/>
</dbReference>
<dbReference type="EMBL" id="CP137640">
    <property type="protein sequence ID" value="WVX81633.1"/>
    <property type="molecule type" value="Genomic_DNA"/>
</dbReference>
<dbReference type="InterPro" id="IPR010998">
    <property type="entry name" value="Integrase_recombinase_N"/>
</dbReference>
<dbReference type="Pfam" id="PF00589">
    <property type="entry name" value="Phage_integrase"/>
    <property type="match status" value="1"/>
</dbReference>
<keyword evidence="7" id="KW-1185">Reference proteome</keyword>
<evidence type="ECO:0000256" key="3">
    <source>
        <dbReference type="ARBA" id="ARBA00023125"/>
    </source>
</evidence>
<evidence type="ECO:0000256" key="2">
    <source>
        <dbReference type="ARBA" id="ARBA00022908"/>
    </source>
</evidence>
<evidence type="ECO:0000313" key="7">
    <source>
        <dbReference type="Proteomes" id="UP001357223"/>
    </source>
</evidence>
<dbReference type="Proteomes" id="UP001357223">
    <property type="component" value="Chromosome"/>
</dbReference>
<name>A0ABZ2CIJ8_9BACI</name>
<evidence type="ECO:0000313" key="6">
    <source>
        <dbReference type="EMBL" id="WVX81633.1"/>
    </source>
</evidence>
<reference evidence="6 7" key="1">
    <citation type="submission" date="2023-10" db="EMBL/GenBank/DDBJ databases">
        <title>Niallia locisalis sp.nov. isolated from a salt pond sample.</title>
        <authorList>
            <person name="Li X.-J."/>
            <person name="Dong L."/>
        </authorList>
    </citation>
    <scope>NUCLEOTIDE SEQUENCE [LARGE SCALE GENOMIC DNA]</scope>
    <source>
        <strain evidence="6 7">DSM 29761</strain>
    </source>
</reference>
<evidence type="ECO:0000256" key="1">
    <source>
        <dbReference type="ARBA" id="ARBA00008857"/>
    </source>
</evidence>
<dbReference type="InterPro" id="IPR050090">
    <property type="entry name" value="Tyrosine_recombinase_XerCD"/>
</dbReference>
<dbReference type="InterPro" id="IPR011010">
    <property type="entry name" value="DNA_brk_join_enz"/>
</dbReference>
<feature type="domain" description="Tyr recombinase" evidence="5">
    <location>
        <begin position="174"/>
        <end position="382"/>
    </location>
</feature>
<protein>
    <submittedName>
        <fullName evidence="6">Site-specific integrase</fullName>
    </submittedName>
</protein>
<sequence>MAEIKPYTKKDGSKAYMFNLYLGIDPITGKKKRTTRRGFTSRKEANLALSKLRLELEEQGIGTISNLTFQEVYELWIEHHRNEIKVSTYDVIVSKFKRILPKFGHLIINNISRGYCQQVINDWSKELKTVNDYKIQINLVFKHAQKIGIIQQNPMQFVTIPKRQEELLYDELDEKVNFFTKEELKRFLSFLEKEENYKTFTIIRLLAFTGARKGEVLALHWSDIDFGNRTITFKRTLVETKGKQLLQTPKTASSRRVISVDEGTLEILKKWRTEQTKAYEHLSIEIATDDIQPIFTRYSHEESKMKFIRLATPNDQLSSFFKRHTEFEPITIHGLRHTHASLLFEAGASIKDVQARLGHSDIQTTMNIYTHVTNAAKEKVAHLFENYMEF</sequence>
<dbReference type="InterPro" id="IPR028259">
    <property type="entry name" value="AP2-like_int_N"/>
</dbReference>
<proteinExistence type="inferred from homology"/>
<evidence type="ECO:0000256" key="4">
    <source>
        <dbReference type="ARBA" id="ARBA00023172"/>
    </source>
</evidence>
<dbReference type="Gene3D" id="1.10.150.130">
    <property type="match status" value="1"/>
</dbReference>
<comment type="similarity">
    <text evidence="1">Belongs to the 'phage' integrase family.</text>
</comment>
<dbReference type="CDD" id="cd01189">
    <property type="entry name" value="INT_ICEBs1_C_like"/>
    <property type="match status" value="1"/>
</dbReference>
<evidence type="ECO:0000259" key="5">
    <source>
        <dbReference type="PROSITE" id="PS51898"/>
    </source>
</evidence>
<keyword evidence="2" id="KW-0229">DNA integration</keyword>
<keyword evidence="4" id="KW-0233">DNA recombination</keyword>
<accession>A0ABZ2CIJ8</accession>
<dbReference type="InterPro" id="IPR002104">
    <property type="entry name" value="Integrase_catalytic"/>
</dbReference>
<dbReference type="Pfam" id="PF14657">
    <property type="entry name" value="Arm-DNA-bind_4"/>
    <property type="match status" value="1"/>
</dbReference>
<organism evidence="6 7">
    <name type="scientific">Niallia oryzisoli</name>
    <dbReference type="NCBI Taxonomy" id="1737571"/>
    <lineage>
        <taxon>Bacteria</taxon>
        <taxon>Bacillati</taxon>
        <taxon>Bacillota</taxon>
        <taxon>Bacilli</taxon>
        <taxon>Bacillales</taxon>
        <taxon>Bacillaceae</taxon>
        <taxon>Niallia</taxon>
    </lineage>
</organism>
<dbReference type="PANTHER" id="PTHR30349:SF64">
    <property type="entry name" value="PROPHAGE INTEGRASE INTD-RELATED"/>
    <property type="match status" value="1"/>
</dbReference>
<dbReference type="InterPro" id="IPR004107">
    <property type="entry name" value="Integrase_SAM-like_N"/>
</dbReference>
<dbReference type="PROSITE" id="PS51898">
    <property type="entry name" value="TYR_RECOMBINASE"/>
    <property type="match status" value="1"/>
</dbReference>
<dbReference type="RefSeq" id="WP_338450545.1">
    <property type="nucleotide sequence ID" value="NZ_CP137640.1"/>
</dbReference>
<dbReference type="InterPro" id="IPR013762">
    <property type="entry name" value="Integrase-like_cat_sf"/>
</dbReference>
<dbReference type="Pfam" id="PF14659">
    <property type="entry name" value="Phage_int_SAM_3"/>
    <property type="match status" value="1"/>
</dbReference>
<gene>
    <name evidence="6" type="ORF">R4Z09_00820</name>
</gene>
<keyword evidence="3" id="KW-0238">DNA-binding</keyword>
<dbReference type="PANTHER" id="PTHR30349">
    <property type="entry name" value="PHAGE INTEGRASE-RELATED"/>
    <property type="match status" value="1"/>
</dbReference>
<dbReference type="Gene3D" id="1.10.443.10">
    <property type="entry name" value="Intergrase catalytic core"/>
    <property type="match status" value="1"/>
</dbReference>